<reference evidence="1" key="2">
    <citation type="journal article" date="2015" name="Data Brief">
        <title>Shoot transcriptome of the giant reed, Arundo donax.</title>
        <authorList>
            <person name="Barrero R.A."/>
            <person name="Guerrero F.D."/>
            <person name="Moolhuijzen P."/>
            <person name="Goolsby J.A."/>
            <person name="Tidwell J."/>
            <person name="Bellgard S.E."/>
            <person name="Bellgard M.I."/>
        </authorList>
    </citation>
    <scope>NUCLEOTIDE SEQUENCE</scope>
    <source>
        <tissue evidence="1">Shoot tissue taken approximately 20 cm above the soil surface</tissue>
    </source>
</reference>
<evidence type="ECO:0000313" key="1">
    <source>
        <dbReference type="EMBL" id="JAD73001.1"/>
    </source>
</evidence>
<sequence>MLQHKHLCVHQTATSIVNFLDNFYIHTPFFES</sequence>
<dbReference type="AlphaFoldDB" id="A0A0A9CBQ7"/>
<dbReference type="EMBL" id="GBRH01224894">
    <property type="protein sequence ID" value="JAD73001.1"/>
    <property type="molecule type" value="Transcribed_RNA"/>
</dbReference>
<organism evidence="1">
    <name type="scientific">Arundo donax</name>
    <name type="common">Giant reed</name>
    <name type="synonym">Donax arundinaceus</name>
    <dbReference type="NCBI Taxonomy" id="35708"/>
    <lineage>
        <taxon>Eukaryota</taxon>
        <taxon>Viridiplantae</taxon>
        <taxon>Streptophyta</taxon>
        <taxon>Embryophyta</taxon>
        <taxon>Tracheophyta</taxon>
        <taxon>Spermatophyta</taxon>
        <taxon>Magnoliopsida</taxon>
        <taxon>Liliopsida</taxon>
        <taxon>Poales</taxon>
        <taxon>Poaceae</taxon>
        <taxon>PACMAD clade</taxon>
        <taxon>Arundinoideae</taxon>
        <taxon>Arundineae</taxon>
        <taxon>Arundo</taxon>
    </lineage>
</organism>
<proteinExistence type="predicted"/>
<name>A0A0A9CBQ7_ARUDO</name>
<accession>A0A0A9CBQ7</accession>
<reference evidence="1" key="1">
    <citation type="submission" date="2014-09" db="EMBL/GenBank/DDBJ databases">
        <authorList>
            <person name="Magalhaes I.L.F."/>
            <person name="Oliveira U."/>
            <person name="Santos F.R."/>
            <person name="Vidigal T.H.D.A."/>
            <person name="Brescovit A.D."/>
            <person name="Santos A.J."/>
        </authorList>
    </citation>
    <scope>NUCLEOTIDE SEQUENCE</scope>
    <source>
        <tissue evidence="1">Shoot tissue taken approximately 20 cm above the soil surface</tissue>
    </source>
</reference>
<protein>
    <submittedName>
        <fullName evidence="1">Uncharacterized protein</fullName>
    </submittedName>
</protein>